<dbReference type="RefSeq" id="WP_047240046.1">
    <property type="nucleotide sequence ID" value="NZ_CP011541.1"/>
</dbReference>
<feature type="chain" id="PRO_5002554244" evidence="2">
    <location>
        <begin position="23"/>
        <end position="352"/>
    </location>
</feature>
<dbReference type="OrthoDB" id="9797850at2"/>
<feature type="signal peptide" evidence="2">
    <location>
        <begin position="1"/>
        <end position="22"/>
    </location>
</feature>
<sequence length="352" mass="37176">MKKFSALLAVVCLTLTGCGAKGASKSAESAVGVAVDNCGENKTLPRTNKLWAYDGSIIAISLAAGARDNLQYVSGIARDRDVLESKYGSLDSIEEATTQAPSLEELVARKPDVYFAGWGYGLGEASGVTPDVLAKHGIDTYLLSETCKQANGNRGVFDPWEAANTDIRNIAAIAGDSATAEETIADIDRRRAALESAPKVAQAPKVFLFDSAKDTIFTSGKFGGPQAIFESAGVGSATADIADTWTAVSWEKLAAAAPDAIAFVDYPGQDFSTKVELLKNNPATKDLVAVQENRFINLPYAMWTSGPLNVDAAEHVRANMEGFGFLPKSDIAPQLTLPATLAGQEYGVSGRR</sequence>
<evidence type="ECO:0000259" key="3">
    <source>
        <dbReference type="PROSITE" id="PS50983"/>
    </source>
</evidence>
<dbReference type="InterPro" id="IPR002491">
    <property type="entry name" value="ABC_transptr_periplasmic_BD"/>
</dbReference>
<dbReference type="PATRIC" id="fig|1050174.4.peg.1082"/>
<dbReference type="STRING" id="1050174.CEPID_05335"/>
<evidence type="ECO:0000256" key="2">
    <source>
        <dbReference type="SAM" id="SignalP"/>
    </source>
</evidence>
<dbReference type="Pfam" id="PF01497">
    <property type="entry name" value="Peripla_BP_2"/>
    <property type="match status" value="1"/>
</dbReference>
<accession>A0A0G3GNX9</accession>
<dbReference type="PROSITE" id="PS50983">
    <property type="entry name" value="FE_B12_PBP"/>
    <property type="match status" value="1"/>
</dbReference>
<keyword evidence="2" id="KW-0732">Signal</keyword>
<dbReference type="KEGG" id="cei:CEPID_05335"/>
<dbReference type="PROSITE" id="PS51257">
    <property type="entry name" value="PROKAR_LIPOPROTEIN"/>
    <property type="match status" value="1"/>
</dbReference>
<dbReference type="PANTHER" id="PTHR30535:SF7">
    <property type="entry name" value="IRON(III) DICITRATE-BINDING PROTEIN"/>
    <property type="match status" value="1"/>
</dbReference>
<reference evidence="4 5" key="1">
    <citation type="submission" date="2015-05" db="EMBL/GenBank/DDBJ databases">
        <title>Complete genome sequence of Corynebacterium epidermidicanis DSM 45586, isolated from the skin of a dog suffering from pruritus.</title>
        <authorList>
            <person name="Ruckert C."/>
            <person name="Albersmeier A."/>
            <person name="Winkler A."/>
            <person name="Tauch A."/>
        </authorList>
    </citation>
    <scope>NUCLEOTIDE SEQUENCE [LARGE SCALE GENOMIC DNA]</scope>
    <source>
        <strain evidence="4 5">DSM 45586</strain>
    </source>
</reference>
<dbReference type="AlphaFoldDB" id="A0A0G3GNX9"/>
<dbReference type="PANTHER" id="PTHR30535">
    <property type="entry name" value="VITAMIN B12-BINDING PROTEIN"/>
    <property type="match status" value="1"/>
</dbReference>
<dbReference type="Proteomes" id="UP000035368">
    <property type="component" value="Chromosome"/>
</dbReference>
<keyword evidence="5" id="KW-1185">Reference proteome</keyword>
<protein>
    <submittedName>
        <fullName evidence="4">ABC-type Fe3+-hydroxamate transport system, periplasmic component</fullName>
    </submittedName>
</protein>
<organism evidence="4 5">
    <name type="scientific">Corynebacterium epidermidicanis</name>
    <dbReference type="NCBI Taxonomy" id="1050174"/>
    <lineage>
        <taxon>Bacteria</taxon>
        <taxon>Bacillati</taxon>
        <taxon>Actinomycetota</taxon>
        <taxon>Actinomycetes</taxon>
        <taxon>Mycobacteriales</taxon>
        <taxon>Corynebacteriaceae</taxon>
        <taxon>Corynebacterium</taxon>
    </lineage>
</organism>
<comment type="similarity">
    <text evidence="1">Belongs to the bacterial solute-binding protein 8 family.</text>
</comment>
<feature type="domain" description="Fe/B12 periplasmic-binding" evidence="3">
    <location>
        <begin position="49"/>
        <end position="324"/>
    </location>
</feature>
<dbReference type="InterPro" id="IPR050902">
    <property type="entry name" value="ABC_Transporter_SBP"/>
</dbReference>
<dbReference type="EMBL" id="CP011541">
    <property type="protein sequence ID" value="AKK02936.1"/>
    <property type="molecule type" value="Genomic_DNA"/>
</dbReference>
<evidence type="ECO:0000313" key="5">
    <source>
        <dbReference type="Proteomes" id="UP000035368"/>
    </source>
</evidence>
<evidence type="ECO:0000313" key="4">
    <source>
        <dbReference type="EMBL" id="AKK02936.1"/>
    </source>
</evidence>
<proteinExistence type="inferred from homology"/>
<name>A0A0G3GNX9_9CORY</name>
<evidence type="ECO:0000256" key="1">
    <source>
        <dbReference type="ARBA" id="ARBA00008814"/>
    </source>
</evidence>
<dbReference type="Gene3D" id="3.40.50.1980">
    <property type="entry name" value="Nitrogenase molybdenum iron protein domain"/>
    <property type="match status" value="2"/>
</dbReference>
<dbReference type="SUPFAM" id="SSF53807">
    <property type="entry name" value="Helical backbone' metal receptor"/>
    <property type="match status" value="1"/>
</dbReference>
<gene>
    <name evidence="4" type="ORF">CEPID_05335</name>
</gene>